<comment type="caution">
    <text evidence="6">The sequence shown here is derived from an EMBL/GenBank/DDBJ whole genome shotgun (WGS) entry which is preliminary data.</text>
</comment>
<dbReference type="InterPro" id="IPR027417">
    <property type="entry name" value="P-loop_NTPase"/>
</dbReference>
<keyword evidence="3" id="KW-0175">Coiled coil</keyword>
<dbReference type="PANTHER" id="PTHR10039">
    <property type="entry name" value="AMELOGENIN"/>
    <property type="match status" value="1"/>
</dbReference>
<proteinExistence type="predicted"/>
<dbReference type="SUPFAM" id="SSF48403">
    <property type="entry name" value="Ankyrin repeat"/>
    <property type="match status" value="2"/>
</dbReference>
<keyword evidence="2" id="KW-0040">ANK repeat</keyword>
<evidence type="ECO:0000259" key="4">
    <source>
        <dbReference type="Pfam" id="PF17111"/>
    </source>
</evidence>
<dbReference type="STRING" id="1810919.A0A3D8T6R3"/>
<evidence type="ECO:0008006" key="8">
    <source>
        <dbReference type="Google" id="ProtNLM"/>
    </source>
</evidence>
<feature type="repeat" description="ANK" evidence="2">
    <location>
        <begin position="1761"/>
        <end position="1793"/>
    </location>
</feature>
<sequence>MADPLSIAASIAGLVSLAGSVFGVLCQLTADLKDYKREINELQTEVRSLSVLLHDLSLLATALETEPTLDSSFRLEHVDACERTLYEVKTRLEKTRPSASKLPVAKGSRAKASLTSTISRLKWPYSIKEFQKLLADLTHHKETIGLALSADSMKALLQMLSKHSDMSDELTDIRETVKEIKTRIFIDQHRQKVLDYFTPVNPQVYLETSLQLRHPLTGLWLTEEQDFKTWISEQNAKLWMSGIPGAGKTVIAGSIIEEVLMTASRSNTIGVCFYFCDYKDPKSLDWANILSSLASQLARQNDRVYTILESYYAGLHPDRGLPRPVAPNQILGIVSQMITLFDRVMVIVDGLDECGPNSAVPVALAELAETSPEVSMALLSRPDYDIRQAIESNFMHIDIAAKGTDVRRYVREELEERIQQRRLRLRSQALKEDIINTLIEKAGGMQVNSPHLDYLCDLPMDKDRREALDKLPPTLNATYERILSQYTHPSTVHIICTSLRLVAAFGPRITIAALCEAVSISNDVADDPVQEEDIARYCSSLLRKSPNRQHFEFAHFTVQEFLQSAERLGSPLAEYYVGPDNIAIILDLCLRFLLFQEFQLNTSVVATPERAAELARSICEQHPFYTVAACEWPFLDPKFLRDVNRQETCSSTNGAVNPFIGASDRACMLFKEEGRRQFRLWAVVFCQQFQRQYHPRSDEAVAASSAAILDGSFSALHMACALALPVLITSVAGMVRESLLVEYAISPGACLVIGLPVLLFEKLPVEGECQIPDNSVQIWDDNKVPVEIWTDAMAMLAEYDIGFPDTVEMGGTQESTLRFILWRHESDFRSHPDPTQGFEKLLLAGLDTDLGAILQLESATAVYCSRGNPNRDELKDRLHLIAKALELERDIYDQDDIEEAAEIAETIKRTVANLSPNPCLPDARQIEALSDFTFTSNVYNAVLSNNIPVLELYSADQRYKKMERGTHPDTPLLHLALESNCHEAFQYLLTAGCSDSTANWEGSTVWHRLAESGSLRFLKALKDLSEDPGSRQEDRNSEGYTPLRLAVKNKHPSVYELAFHGGVGSVELMKAIASAEISTEEARLPIHQVPLNADLLTLKQWTSVWPESRDKRYRGQLPIEILLEKLPVYEGVVLDKGILIELMPTARSSQFEVYRFFCSSVIVSNMASPATSPHFPKLLGVVLGVLADIPKLSLQPLIEAFLTYINALEAGKDGEPGWPGMTELDMVINRILIANINDIEATDREELLTLTTYIATFLNWEAVCDTCLSSGSSMYDKLDVESALEIACHPLSLCSESTLATLLSGGDILSPYSLNPLIFVLIDGKDVAEKLTLLLEHGADANTKHPESGEPAVIYHLLHGSSILASVLLKHGADPLSQLECGFDVVCGFIWNDMDDELEAFQQKHPRLDWSKSFSFPSKLAPEHRFSRYLDQEDIEEFTLLHLAAFQGSFKCLRYLVEGGLVIDINAPTADEWTCVHFMAVCGSSEIDKAMGYLQSHGCDINAKGPNTETALDFIIVCNVPPQTVHALLNLGARWSKTDCFRSANMYSACAILEYAHPLLMEDPSTGESMAEAMLYVLLNAVKHGDISIIKRLDALGCPLGEPFPGCVQCSPLLHASYHEQWTVVDWLLDYDGAIWASECKLIGRSHNPISLAAKDSELNPILERLLDHFHSSWQLWLIGETSPIIQAIAAGNIDGLRIILRFIAAKASERNGGLGIPRTADILNTPRTNMALHEAARAGNEPALQLLIDHGAALDAQDITGKAAVYYAATSGRYEALELLLRHGATASKPSPKYPSLLHLAANYDDLYLLKLAYPYYIAGNMASPLVVAYLSPFSFCHSKECVRYLLSQGLTFGGPDAMGISAVHWLLGRERIQSWILQSHFLNTHNLDTEPVNLQELQIDQTISRSIINAIPKLLRVLGKDCTRAMFPSRPPAAFNALCLAAEYGALESCRVLVSIGADLDYPGHPWGTPLAVALQFRHMDVARYLVRAGAKVVHFGGSLRERRCASVLRAAYWYPESVRWLLVERFTEQRMITAG</sequence>
<keyword evidence="1" id="KW-0677">Repeat</keyword>
<evidence type="ECO:0000313" key="6">
    <source>
        <dbReference type="EMBL" id="RDW93708.1"/>
    </source>
</evidence>
<protein>
    <recommendedName>
        <fullName evidence="8">Fungal N-terminal domain-containing protein</fullName>
    </recommendedName>
</protein>
<evidence type="ECO:0000256" key="2">
    <source>
        <dbReference type="PROSITE-ProRule" id="PRU00023"/>
    </source>
</evidence>
<feature type="domain" description="Azaphilone pigments biosynthesis cluster protein L N-terminal" evidence="4">
    <location>
        <begin position="2"/>
        <end position="184"/>
    </location>
</feature>
<dbReference type="Pfam" id="PF12796">
    <property type="entry name" value="Ank_2"/>
    <property type="match status" value="2"/>
</dbReference>
<gene>
    <name evidence="6" type="ORF">DSM5745_01030</name>
</gene>
<accession>A0A3D8T6R3</accession>
<dbReference type="InterPro" id="IPR002110">
    <property type="entry name" value="Ankyrin_rpt"/>
</dbReference>
<dbReference type="InterPro" id="IPR031348">
    <property type="entry name" value="PigL_N"/>
</dbReference>
<evidence type="ECO:0000313" key="7">
    <source>
        <dbReference type="Proteomes" id="UP000256690"/>
    </source>
</evidence>
<dbReference type="PROSITE" id="PS50088">
    <property type="entry name" value="ANK_REPEAT"/>
    <property type="match status" value="2"/>
</dbReference>
<feature type="coiled-coil region" evidence="3">
    <location>
        <begin position="25"/>
        <end position="52"/>
    </location>
</feature>
<name>A0A3D8T6R3_9EURO</name>
<dbReference type="PANTHER" id="PTHR10039:SF15">
    <property type="entry name" value="NACHT DOMAIN-CONTAINING PROTEIN"/>
    <property type="match status" value="1"/>
</dbReference>
<dbReference type="InterPro" id="IPR056884">
    <property type="entry name" value="NPHP3-like_N"/>
</dbReference>
<evidence type="ECO:0000256" key="3">
    <source>
        <dbReference type="SAM" id="Coils"/>
    </source>
</evidence>
<evidence type="ECO:0000256" key="1">
    <source>
        <dbReference type="ARBA" id="ARBA00022737"/>
    </source>
</evidence>
<dbReference type="Pfam" id="PF00023">
    <property type="entry name" value="Ank"/>
    <property type="match status" value="1"/>
</dbReference>
<keyword evidence="7" id="KW-1185">Reference proteome</keyword>
<evidence type="ECO:0000259" key="5">
    <source>
        <dbReference type="Pfam" id="PF24883"/>
    </source>
</evidence>
<feature type="repeat" description="ANK" evidence="2">
    <location>
        <begin position="1728"/>
        <end position="1760"/>
    </location>
</feature>
<reference evidence="6 7" key="1">
    <citation type="journal article" date="2018" name="IMA Fungus">
        <title>IMA Genome-F 9: Draft genome sequence of Annulohypoxylon stygium, Aspergillus mulundensis, Berkeleyomyces basicola (syn. Thielaviopsis basicola), Ceratocystis smalleyi, two Cercospora beticola strains, Coleophoma cylindrospora, Fusarium fracticaudum, Phialophora cf. hyalina, and Morchella septimelata.</title>
        <authorList>
            <person name="Wingfield B.D."/>
            <person name="Bills G.F."/>
            <person name="Dong Y."/>
            <person name="Huang W."/>
            <person name="Nel W.J."/>
            <person name="Swalarsk-Parry B.S."/>
            <person name="Vaghefi N."/>
            <person name="Wilken P.M."/>
            <person name="An Z."/>
            <person name="de Beer Z.W."/>
            <person name="De Vos L."/>
            <person name="Chen L."/>
            <person name="Duong T.A."/>
            <person name="Gao Y."/>
            <person name="Hammerbacher A."/>
            <person name="Kikkert J.R."/>
            <person name="Li Y."/>
            <person name="Li H."/>
            <person name="Li K."/>
            <person name="Li Q."/>
            <person name="Liu X."/>
            <person name="Ma X."/>
            <person name="Naidoo K."/>
            <person name="Pethybridge S.J."/>
            <person name="Sun J."/>
            <person name="Steenkamp E.T."/>
            <person name="van der Nest M.A."/>
            <person name="van Wyk S."/>
            <person name="Wingfield M.J."/>
            <person name="Xiong C."/>
            <person name="Yue Q."/>
            <person name="Zhang X."/>
        </authorList>
    </citation>
    <scope>NUCLEOTIDE SEQUENCE [LARGE SCALE GENOMIC DNA]</scope>
    <source>
        <strain evidence="6 7">DSM 5745</strain>
    </source>
</reference>
<dbReference type="Gene3D" id="1.25.40.20">
    <property type="entry name" value="Ankyrin repeat-containing domain"/>
    <property type="match status" value="4"/>
</dbReference>
<dbReference type="Pfam" id="PF17111">
    <property type="entry name" value="PigL_N"/>
    <property type="match status" value="1"/>
</dbReference>
<dbReference type="GeneID" id="38111400"/>
<dbReference type="Gene3D" id="3.40.50.300">
    <property type="entry name" value="P-loop containing nucleotide triphosphate hydrolases"/>
    <property type="match status" value="1"/>
</dbReference>
<dbReference type="Proteomes" id="UP000256690">
    <property type="component" value="Unassembled WGS sequence"/>
</dbReference>
<dbReference type="Pfam" id="PF24883">
    <property type="entry name" value="NPHP3_N"/>
    <property type="match status" value="1"/>
</dbReference>
<dbReference type="RefSeq" id="XP_026608891.1">
    <property type="nucleotide sequence ID" value="XM_026743046.1"/>
</dbReference>
<organism evidence="6 7">
    <name type="scientific">Aspergillus mulundensis</name>
    <dbReference type="NCBI Taxonomy" id="1810919"/>
    <lineage>
        <taxon>Eukaryota</taxon>
        <taxon>Fungi</taxon>
        <taxon>Dikarya</taxon>
        <taxon>Ascomycota</taxon>
        <taxon>Pezizomycotina</taxon>
        <taxon>Eurotiomycetes</taxon>
        <taxon>Eurotiomycetidae</taxon>
        <taxon>Eurotiales</taxon>
        <taxon>Aspergillaceae</taxon>
        <taxon>Aspergillus</taxon>
        <taxon>Aspergillus subgen. Nidulantes</taxon>
    </lineage>
</organism>
<dbReference type="EMBL" id="PVWQ01000001">
    <property type="protein sequence ID" value="RDW93708.1"/>
    <property type="molecule type" value="Genomic_DNA"/>
</dbReference>
<dbReference type="PROSITE" id="PS50297">
    <property type="entry name" value="ANK_REP_REGION"/>
    <property type="match status" value="2"/>
</dbReference>
<dbReference type="SMART" id="SM00248">
    <property type="entry name" value="ANK"/>
    <property type="match status" value="14"/>
</dbReference>
<dbReference type="InterPro" id="IPR036770">
    <property type="entry name" value="Ankyrin_rpt-contain_sf"/>
</dbReference>
<dbReference type="OrthoDB" id="1577640at2759"/>
<feature type="domain" description="Nephrocystin 3-like N-terminal" evidence="5">
    <location>
        <begin position="217"/>
        <end position="381"/>
    </location>
</feature>